<reference evidence="3 5" key="1">
    <citation type="submission" date="2015-01" db="EMBL/GenBank/DDBJ databases">
        <title>Genome sequences of high lactate-tolerant strain Salinicoccus roseus W12 with industrial interest.</title>
        <authorList>
            <person name="Wang H."/>
            <person name="Yu B."/>
        </authorList>
    </citation>
    <scope>NUCLEOTIDE SEQUENCE [LARGE SCALE GENOMIC DNA]</scope>
    <source>
        <strain evidence="3 5">W12</strain>
    </source>
</reference>
<dbReference type="GO" id="GO:0106026">
    <property type="term" value="F:Gly-tRNA(Ala) deacylase activity"/>
    <property type="evidence" value="ECO:0007669"/>
    <property type="project" value="UniProtKB-UniRule"/>
</dbReference>
<dbReference type="InterPro" id="IPR023509">
    <property type="entry name" value="DTD-like_sf"/>
</dbReference>
<evidence type="ECO:0000256" key="2">
    <source>
        <dbReference type="HAMAP-Rule" id="MF_00518"/>
    </source>
</evidence>
<comment type="catalytic activity">
    <reaction evidence="2">
        <text>glycyl-tRNA(Ala) + H2O = tRNA(Ala) + glycine + H(+)</text>
        <dbReference type="Rhea" id="RHEA:53744"/>
        <dbReference type="Rhea" id="RHEA-COMP:9657"/>
        <dbReference type="Rhea" id="RHEA-COMP:13640"/>
        <dbReference type="ChEBI" id="CHEBI:15377"/>
        <dbReference type="ChEBI" id="CHEBI:15378"/>
        <dbReference type="ChEBI" id="CHEBI:57305"/>
        <dbReference type="ChEBI" id="CHEBI:78442"/>
        <dbReference type="ChEBI" id="CHEBI:78522"/>
    </reaction>
</comment>
<dbReference type="GO" id="GO:0051500">
    <property type="term" value="F:D-tyrosyl-tRNA(Tyr) deacylase activity"/>
    <property type="evidence" value="ECO:0007669"/>
    <property type="project" value="TreeGrafter"/>
</dbReference>
<dbReference type="PANTHER" id="PTHR10472:SF5">
    <property type="entry name" value="D-AMINOACYL-TRNA DEACYLASE 1"/>
    <property type="match status" value="1"/>
</dbReference>
<dbReference type="EC" id="3.1.1.96" evidence="2"/>
<name>A0A0C2DLN8_9STAP</name>
<dbReference type="Gene3D" id="3.50.80.10">
    <property type="entry name" value="D-tyrosyl-tRNA(Tyr) deacylase"/>
    <property type="match status" value="1"/>
</dbReference>
<dbReference type="GO" id="GO:0019478">
    <property type="term" value="P:D-amino acid catabolic process"/>
    <property type="evidence" value="ECO:0007669"/>
    <property type="project" value="UniProtKB-UniRule"/>
</dbReference>
<evidence type="ECO:0000313" key="6">
    <source>
        <dbReference type="Proteomes" id="UP000527860"/>
    </source>
</evidence>
<dbReference type="FunFam" id="3.50.80.10:FF:000001">
    <property type="entry name" value="D-aminoacyl-tRNA deacylase"/>
    <property type="match status" value="1"/>
</dbReference>
<dbReference type="GeneID" id="77844908"/>
<dbReference type="EMBL" id="JABEVU030000001">
    <property type="protein sequence ID" value="MDB0580144.1"/>
    <property type="molecule type" value="Genomic_DNA"/>
</dbReference>
<evidence type="ECO:0000313" key="5">
    <source>
        <dbReference type="Proteomes" id="UP000031546"/>
    </source>
</evidence>
<reference evidence="4" key="2">
    <citation type="submission" date="2020-04" db="EMBL/GenBank/DDBJ databases">
        <authorList>
            <person name="Tanveer F."/>
            <person name="Xie Y."/>
            <person name="Shinwari Z.K."/>
        </authorList>
    </citation>
    <scope>NUCLEOTIDE SEQUENCE</scope>
    <source>
        <strain evidence="4">MOSEL-ME25</strain>
    </source>
</reference>
<comment type="subunit">
    <text evidence="2">Homodimer.</text>
</comment>
<keyword evidence="6" id="KW-1185">Reference proteome</keyword>
<keyword evidence="2" id="KW-0820">tRNA-binding</keyword>
<keyword evidence="2 4" id="KW-0378">Hydrolase</keyword>
<evidence type="ECO:0000256" key="1">
    <source>
        <dbReference type="ARBA" id="ARBA00009673"/>
    </source>
</evidence>
<dbReference type="SUPFAM" id="SSF69500">
    <property type="entry name" value="DTD-like"/>
    <property type="match status" value="1"/>
</dbReference>
<dbReference type="PANTHER" id="PTHR10472">
    <property type="entry name" value="D-TYROSYL-TRNA TYR DEACYLASE"/>
    <property type="match status" value="1"/>
</dbReference>
<dbReference type="NCBIfam" id="TIGR00256">
    <property type="entry name" value="D-aminoacyl-tRNA deacylase"/>
    <property type="match status" value="1"/>
</dbReference>
<dbReference type="AlphaFoldDB" id="A0A0C2DLN8"/>
<protein>
    <recommendedName>
        <fullName evidence="2">D-aminoacyl-tRNA deacylase</fullName>
        <shortName evidence="2">DTD</shortName>
        <ecNumber evidence="2">3.1.1.96</ecNumber>
    </recommendedName>
    <alternativeName>
        <fullName evidence="2">Gly-tRNA(Ala) deacylase</fullName>
        <ecNumber evidence="2">3.1.1.-</ecNumber>
    </alternativeName>
</protein>
<comment type="domain">
    <text evidence="2">A Gly-cisPro motif from one monomer fits into the active site of the other monomer to allow specific chiral rejection of L-amino acids.</text>
</comment>
<dbReference type="OrthoDB" id="9801395at2"/>
<feature type="short sequence motif" description="Gly-cisPro motif, important for rejection of L-amino acids" evidence="2">
    <location>
        <begin position="136"/>
        <end position="137"/>
    </location>
</feature>
<comment type="function">
    <text evidence="2">An aminoacyl-tRNA editing enzyme that deacylates mischarged D-aminoacyl-tRNAs. Also deacylates mischarged glycyl-tRNA(Ala), protecting cells against glycine mischarging by AlaRS. Acts via tRNA-based rather than protein-based catalysis; rejects L-amino acids rather than detecting D-amino acids in the active site. By recycling D-aminoacyl-tRNA to D-amino acids and free tRNA molecules, this enzyme counteracts the toxicity associated with the formation of D-aminoacyl-tRNA entities in vivo and helps enforce protein L-homochirality.</text>
</comment>
<dbReference type="RefSeq" id="WP_040105525.1">
    <property type="nucleotide sequence ID" value="NZ_JABEVU030000001.1"/>
</dbReference>
<organism evidence="3 5">
    <name type="scientific">Salinicoccus roseus</name>
    <dbReference type="NCBI Taxonomy" id="45670"/>
    <lineage>
        <taxon>Bacteria</taxon>
        <taxon>Bacillati</taxon>
        <taxon>Bacillota</taxon>
        <taxon>Bacilli</taxon>
        <taxon>Bacillales</taxon>
        <taxon>Staphylococcaceae</taxon>
        <taxon>Salinicoccus</taxon>
    </lineage>
</organism>
<dbReference type="Pfam" id="PF02580">
    <property type="entry name" value="Tyr_Deacylase"/>
    <property type="match status" value="1"/>
</dbReference>
<dbReference type="HAMAP" id="MF_00518">
    <property type="entry name" value="Deacylase_Dtd"/>
    <property type="match status" value="1"/>
</dbReference>
<dbReference type="Proteomes" id="UP000031546">
    <property type="component" value="Unassembled WGS sequence"/>
</dbReference>
<gene>
    <name evidence="2 4" type="primary">dtd</name>
    <name evidence="4" type="ORF">F7P68_0006355</name>
    <name evidence="3" type="ORF">SN16_05015</name>
</gene>
<comment type="subcellular location">
    <subcellularLocation>
        <location evidence="2">Cytoplasm</location>
    </subcellularLocation>
</comment>
<evidence type="ECO:0000313" key="4">
    <source>
        <dbReference type="EMBL" id="MDB0580144.1"/>
    </source>
</evidence>
<sequence>MRVVLQRVSSATVISNEFFNEIRQGYCLLVGVSKDSTEEDALKLAEKIAASRNFEDESGKINLSIKDVGGEILSISQFTLYADVRKGNRPSFTEAAGKEHADRLYRLFNSHLQKMDLTVKEGFFGEMMNVQINNDGPITILYESIGGKIQ</sequence>
<evidence type="ECO:0000313" key="3">
    <source>
        <dbReference type="EMBL" id="KIH70923.1"/>
    </source>
</evidence>
<keyword evidence="2" id="KW-0963">Cytoplasm</keyword>
<dbReference type="GO" id="GO:0005737">
    <property type="term" value="C:cytoplasm"/>
    <property type="evidence" value="ECO:0007669"/>
    <property type="project" value="UniProtKB-SubCell"/>
</dbReference>
<accession>A0A0C2DLN8</accession>
<dbReference type="Proteomes" id="UP000527860">
    <property type="component" value="Unassembled WGS sequence"/>
</dbReference>
<comment type="catalytic activity">
    <reaction evidence="2">
        <text>a D-aminoacyl-tRNA + H2O = a tRNA + a D-alpha-amino acid + H(+)</text>
        <dbReference type="Rhea" id="RHEA:13953"/>
        <dbReference type="Rhea" id="RHEA-COMP:10123"/>
        <dbReference type="Rhea" id="RHEA-COMP:10124"/>
        <dbReference type="ChEBI" id="CHEBI:15377"/>
        <dbReference type="ChEBI" id="CHEBI:15378"/>
        <dbReference type="ChEBI" id="CHEBI:59871"/>
        <dbReference type="ChEBI" id="CHEBI:78442"/>
        <dbReference type="ChEBI" id="CHEBI:79333"/>
        <dbReference type="EC" id="3.1.1.96"/>
    </reaction>
</comment>
<dbReference type="EC" id="3.1.1.-" evidence="2"/>
<comment type="caution">
    <text evidence="3">The sequence shown here is derived from an EMBL/GenBank/DDBJ whole genome shotgun (WGS) entry which is preliminary data.</text>
</comment>
<dbReference type="GO" id="GO:0043908">
    <property type="term" value="F:Ser(Gly)-tRNA(Ala) hydrolase activity"/>
    <property type="evidence" value="ECO:0007669"/>
    <property type="project" value="UniProtKB-UniRule"/>
</dbReference>
<dbReference type="InterPro" id="IPR003732">
    <property type="entry name" value="Daa-tRNA_deacyls_DTD"/>
</dbReference>
<dbReference type="STRING" id="45670.SN16_05015"/>
<keyword evidence="2" id="KW-0694">RNA-binding</keyword>
<proteinExistence type="inferred from homology"/>
<dbReference type="EMBL" id="JXII01000004">
    <property type="protein sequence ID" value="KIH70923.1"/>
    <property type="molecule type" value="Genomic_DNA"/>
</dbReference>
<reference evidence="4" key="3">
    <citation type="submission" date="2022-12" db="EMBL/GenBank/DDBJ databases">
        <title>Genome analysis and biological profiling of marine Salinicoccus roseus MOSEL-ME25.</title>
        <authorList>
            <person name="Mirza F.T."/>
            <person name="Xie Y."/>
            <person name="Shinwari Z.K."/>
        </authorList>
    </citation>
    <scope>NUCLEOTIDE SEQUENCE</scope>
    <source>
        <strain evidence="4">MOSEL-ME25</strain>
    </source>
</reference>
<dbReference type="GO" id="GO:0000049">
    <property type="term" value="F:tRNA binding"/>
    <property type="evidence" value="ECO:0007669"/>
    <property type="project" value="UniProtKB-UniRule"/>
</dbReference>
<comment type="similarity">
    <text evidence="1 2">Belongs to the DTD family.</text>
</comment>